<organism evidence="2 3">
    <name type="scientific">Sphaeroforma arctica JP610</name>
    <dbReference type="NCBI Taxonomy" id="667725"/>
    <lineage>
        <taxon>Eukaryota</taxon>
        <taxon>Ichthyosporea</taxon>
        <taxon>Ichthyophonida</taxon>
        <taxon>Sphaeroforma</taxon>
    </lineage>
</organism>
<evidence type="ECO:0000313" key="2">
    <source>
        <dbReference type="EMBL" id="KNC75110.1"/>
    </source>
</evidence>
<dbReference type="RefSeq" id="XP_014149012.1">
    <property type="nucleotide sequence ID" value="XM_014293537.1"/>
</dbReference>
<keyword evidence="1" id="KW-1133">Transmembrane helix</keyword>
<protein>
    <submittedName>
        <fullName evidence="2">Uncharacterized protein</fullName>
    </submittedName>
</protein>
<feature type="transmembrane region" description="Helical" evidence="1">
    <location>
        <begin position="22"/>
        <end position="40"/>
    </location>
</feature>
<name>A0A0L0FEE7_9EUKA</name>
<sequence length="68" mass="7899">RHSVEDIYLAGPYKYRGKWNKLAAFLFGLSIAATILHYWLEQSLNLSTEKRLRVIGRFTLQPMCRGVT</sequence>
<dbReference type="AlphaFoldDB" id="A0A0L0FEE7"/>
<gene>
    <name evidence="2" type="ORF">SARC_12358</name>
</gene>
<reference evidence="2 3" key="1">
    <citation type="submission" date="2011-02" db="EMBL/GenBank/DDBJ databases">
        <title>The Genome Sequence of Sphaeroforma arctica JP610.</title>
        <authorList>
            <consortium name="The Broad Institute Genome Sequencing Platform"/>
            <person name="Russ C."/>
            <person name="Cuomo C."/>
            <person name="Young S.K."/>
            <person name="Zeng Q."/>
            <person name="Gargeya S."/>
            <person name="Alvarado L."/>
            <person name="Berlin A."/>
            <person name="Chapman S.B."/>
            <person name="Chen Z."/>
            <person name="Freedman E."/>
            <person name="Gellesch M."/>
            <person name="Goldberg J."/>
            <person name="Griggs A."/>
            <person name="Gujja S."/>
            <person name="Heilman E."/>
            <person name="Heiman D."/>
            <person name="Howarth C."/>
            <person name="Mehta T."/>
            <person name="Neiman D."/>
            <person name="Pearson M."/>
            <person name="Roberts A."/>
            <person name="Saif S."/>
            <person name="Shea T."/>
            <person name="Shenoy N."/>
            <person name="Sisk P."/>
            <person name="Stolte C."/>
            <person name="Sykes S."/>
            <person name="White J."/>
            <person name="Yandava C."/>
            <person name="Burger G."/>
            <person name="Gray M.W."/>
            <person name="Holland P.W.H."/>
            <person name="King N."/>
            <person name="Lang F.B.F."/>
            <person name="Roger A.J."/>
            <person name="Ruiz-Trillo I."/>
            <person name="Haas B."/>
            <person name="Nusbaum C."/>
            <person name="Birren B."/>
        </authorList>
    </citation>
    <scope>NUCLEOTIDE SEQUENCE [LARGE SCALE GENOMIC DNA]</scope>
    <source>
        <strain evidence="2 3">JP610</strain>
    </source>
</reference>
<keyword evidence="1" id="KW-0472">Membrane</keyword>
<accession>A0A0L0FEE7</accession>
<dbReference type="Proteomes" id="UP000054560">
    <property type="component" value="Unassembled WGS sequence"/>
</dbReference>
<feature type="non-terminal residue" evidence="2">
    <location>
        <position position="1"/>
    </location>
</feature>
<proteinExistence type="predicted"/>
<keyword evidence="1" id="KW-0812">Transmembrane</keyword>
<keyword evidence="3" id="KW-1185">Reference proteome</keyword>
<evidence type="ECO:0000256" key="1">
    <source>
        <dbReference type="SAM" id="Phobius"/>
    </source>
</evidence>
<dbReference type="OrthoDB" id="440324at2759"/>
<dbReference type="EMBL" id="KQ243840">
    <property type="protein sequence ID" value="KNC75110.1"/>
    <property type="molecule type" value="Genomic_DNA"/>
</dbReference>
<evidence type="ECO:0000313" key="3">
    <source>
        <dbReference type="Proteomes" id="UP000054560"/>
    </source>
</evidence>
<dbReference type="GeneID" id="25912862"/>